<keyword evidence="1" id="KW-1133">Transmembrane helix</keyword>
<evidence type="ECO:0000313" key="2">
    <source>
        <dbReference type="EMBL" id="KAF3431020.1"/>
    </source>
</evidence>
<organism evidence="2 3">
    <name type="scientific">Rhamnella rubrinervis</name>
    <dbReference type="NCBI Taxonomy" id="2594499"/>
    <lineage>
        <taxon>Eukaryota</taxon>
        <taxon>Viridiplantae</taxon>
        <taxon>Streptophyta</taxon>
        <taxon>Embryophyta</taxon>
        <taxon>Tracheophyta</taxon>
        <taxon>Spermatophyta</taxon>
        <taxon>Magnoliopsida</taxon>
        <taxon>eudicotyledons</taxon>
        <taxon>Gunneridae</taxon>
        <taxon>Pentapetalae</taxon>
        <taxon>rosids</taxon>
        <taxon>fabids</taxon>
        <taxon>Rosales</taxon>
        <taxon>Rhamnaceae</taxon>
        <taxon>rhamnoid group</taxon>
        <taxon>Rhamneae</taxon>
        <taxon>Rhamnella</taxon>
    </lineage>
</organism>
<name>A0A8K0GQU2_9ROSA</name>
<evidence type="ECO:0000256" key="1">
    <source>
        <dbReference type="SAM" id="Phobius"/>
    </source>
</evidence>
<sequence>MGEMSEKEVGYNSTLVLVVAVVLMVNFVSCENMNDDHAGFYHHHHGNDMRESYDLAPHNHHDHNGNRKMDAGGVIVDPKKYTRCAGQTCSQIDDDCAGGPNAILFLGDTYFKLPNIVSVVRFELFVLLFYIVNLY</sequence>
<proteinExistence type="predicted"/>
<feature type="transmembrane region" description="Helical" evidence="1">
    <location>
        <begin position="113"/>
        <end position="132"/>
    </location>
</feature>
<comment type="caution">
    <text evidence="2">The sequence shown here is derived from an EMBL/GenBank/DDBJ whole genome shotgun (WGS) entry which is preliminary data.</text>
</comment>
<dbReference type="EMBL" id="VOIH02000012">
    <property type="protein sequence ID" value="KAF3431020.1"/>
    <property type="molecule type" value="Genomic_DNA"/>
</dbReference>
<gene>
    <name evidence="2" type="ORF">FNV43_RR25750</name>
</gene>
<accession>A0A8K0GQU2</accession>
<keyword evidence="3" id="KW-1185">Reference proteome</keyword>
<keyword evidence="1" id="KW-0812">Transmembrane</keyword>
<dbReference type="AlphaFoldDB" id="A0A8K0GQU2"/>
<evidence type="ECO:0000313" key="3">
    <source>
        <dbReference type="Proteomes" id="UP000796880"/>
    </source>
</evidence>
<reference evidence="2" key="1">
    <citation type="submission" date="2020-03" db="EMBL/GenBank/DDBJ databases">
        <title>A high-quality chromosome-level genome assembly of a woody plant with both climbing and erect habits, Rhamnella rubrinervis.</title>
        <authorList>
            <person name="Lu Z."/>
            <person name="Yang Y."/>
            <person name="Zhu X."/>
            <person name="Sun Y."/>
        </authorList>
    </citation>
    <scope>NUCLEOTIDE SEQUENCE</scope>
    <source>
        <strain evidence="2">BYM</strain>
        <tissue evidence="2">Leaf</tissue>
    </source>
</reference>
<protein>
    <submittedName>
        <fullName evidence="2">Uncharacterized protein</fullName>
    </submittedName>
</protein>
<feature type="transmembrane region" description="Helical" evidence="1">
    <location>
        <begin position="9"/>
        <end position="28"/>
    </location>
</feature>
<keyword evidence="1" id="KW-0472">Membrane</keyword>
<dbReference type="Proteomes" id="UP000796880">
    <property type="component" value="Unassembled WGS sequence"/>
</dbReference>